<reference evidence="2" key="1">
    <citation type="submission" date="2020-07" db="EMBL/GenBank/DDBJ databases">
        <title>Huge and variable diversity of episymbiotic CPR bacteria and DPANN archaea in groundwater ecosystems.</title>
        <authorList>
            <person name="He C.Y."/>
            <person name="Keren R."/>
            <person name="Whittaker M."/>
            <person name="Farag I.F."/>
            <person name="Doudna J."/>
            <person name="Cate J.H.D."/>
            <person name="Banfield J.F."/>
        </authorList>
    </citation>
    <scope>NUCLEOTIDE SEQUENCE</scope>
    <source>
        <strain evidence="2">NC_groundwater_1586_Pr3_B-0.1um_66_15</strain>
    </source>
</reference>
<evidence type="ECO:0000259" key="1">
    <source>
        <dbReference type="Pfam" id="PF13439"/>
    </source>
</evidence>
<evidence type="ECO:0000313" key="3">
    <source>
        <dbReference type="Proteomes" id="UP000782610"/>
    </source>
</evidence>
<dbReference type="InterPro" id="IPR028098">
    <property type="entry name" value="Glyco_trans_4-like_N"/>
</dbReference>
<name>A0A933NXB8_9HYPH</name>
<dbReference type="AlphaFoldDB" id="A0A933NXB8"/>
<dbReference type="EMBL" id="JACRAF010000038">
    <property type="protein sequence ID" value="MBI4922774.1"/>
    <property type="molecule type" value="Genomic_DNA"/>
</dbReference>
<dbReference type="PANTHER" id="PTHR45947">
    <property type="entry name" value="SULFOQUINOVOSYL TRANSFERASE SQD2"/>
    <property type="match status" value="1"/>
</dbReference>
<dbReference type="GO" id="GO:0016757">
    <property type="term" value="F:glycosyltransferase activity"/>
    <property type="evidence" value="ECO:0007669"/>
    <property type="project" value="UniProtKB-ARBA"/>
</dbReference>
<dbReference type="CDD" id="cd03814">
    <property type="entry name" value="GT4-like"/>
    <property type="match status" value="1"/>
</dbReference>
<proteinExistence type="predicted"/>
<dbReference type="Gene3D" id="3.40.50.2000">
    <property type="entry name" value="Glycogen Phosphorylase B"/>
    <property type="match status" value="2"/>
</dbReference>
<feature type="domain" description="Glycosyltransferase subfamily 4-like N-terminal" evidence="1">
    <location>
        <begin position="19"/>
        <end position="169"/>
    </location>
</feature>
<evidence type="ECO:0000313" key="2">
    <source>
        <dbReference type="EMBL" id="MBI4922774.1"/>
    </source>
</evidence>
<dbReference type="Pfam" id="PF13439">
    <property type="entry name" value="Glyco_transf_4"/>
    <property type="match status" value="1"/>
</dbReference>
<organism evidence="2 3">
    <name type="scientific">Devosia nanyangense</name>
    <dbReference type="NCBI Taxonomy" id="1228055"/>
    <lineage>
        <taxon>Bacteria</taxon>
        <taxon>Pseudomonadati</taxon>
        <taxon>Pseudomonadota</taxon>
        <taxon>Alphaproteobacteria</taxon>
        <taxon>Hyphomicrobiales</taxon>
        <taxon>Devosiaceae</taxon>
        <taxon>Devosia</taxon>
    </lineage>
</organism>
<dbReference type="PANTHER" id="PTHR45947:SF3">
    <property type="entry name" value="SULFOQUINOVOSYL TRANSFERASE SQD2"/>
    <property type="match status" value="1"/>
</dbReference>
<comment type="caution">
    <text evidence="2">The sequence shown here is derived from an EMBL/GenBank/DDBJ whole genome shotgun (WGS) entry which is preliminary data.</text>
</comment>
<accession>A0A933NXB8</accession>
<protein>
    <submittedName>
        <fullName evidence="2">Glycosyltransferase family 1 protein</fullName>
    </submittedName>
</protein>
<dbReference type="SUPFAM" id="SSF53756">
    <property type="entry name" value="UDP-Glycosyltransferase/glycogen phosphorylase"/>
    <property type="match status" value="1"/>
</dbReference>
<sequence length="339" mass="37200">MPVRPRSLLIVTDAWYPQVNGVVRSVDMVAQELRKCGVEVSLITPAEFRTFPMPGYGEIGLSLTTPGPVVRRIEALKPEAIHIATEGPLGLFARHYCLKRKLPFSTAYHTQFPEYLRARVPVPLKASYAMMKWFHRPATACLVGTPYLKACLVERGFTNTEVWTKGVDTVLFNPAKRQQLPYPGPVFLYVGRVAVEKNIEAFLRVDLPGTKLVVGDGPSFRSLRAAYPEVTFLGARHNEELARLFASADVFVFPSRTDTFGLVLLEALASGTPVAAYPVTGPIDVIGKAPVGVLDNDLRAAALGALDVPRAFCRSYAEGFSWAASAEQFLSHQTVIAPR</sequence>
<gene>
    <name evidence="2" type="ORF">HY834_13590</name>
</gene>
<dbReference type="Pfam" id="PF13692">
    <property type="entry name" value="Glyco_trans_1_4"/>
    <property type="match status" value="1"/>
</dbReference>
<dbReference type="InterPro" id="IPR050194">
    <property type="entry name" value="Glycosyltransferase_grp1"/>
</dbReference>
<dbReference type="Proteomes" id="UP000782610">
    <property type="component" value="Unassembled WGS sequence"/>
</dbReference>